<dbReference type="GO" id="GO:0031625">
    <property type="term" value="F:ubiquitin protein ligase binding"/>
    <property type="evidence" value="ECO:0007669"/>
    <property type="project" value="TreeGrafter"/>
</dbReference>
<reference evidence="1" key="1">
    <citation type="submission" date="2020-12" db="EMBL/GenBank/DDBJ databases">
        <title>Metabolic potential, ecology and presence of endohyphal bacteria is reflected in genomic diversity of Mucoromycotina.</title>
        <authorList>
            <person name="Muszewska A."/>
            <person name="Okrasinska A."/>
            <person name="Steczkiewicz K."/>
            <person name="Drgas O."/>
            <person name="Orlowska M."/>
            <person name="Perlinska-Lenart U."/>
            <person name="Aleksandrzak-Piekarczyk T."/>
            <person name="Szatraj K."/>
            <person name="Zielenkiewicz U."/>
            <person name="Pilsyk S."/>
            <person name="Malc E."/>
            <person name="Mieczkowski P."/>
            <person name="Kruszewska J.S."/>
            <person name="Biernat P."/>
            <person name="Pawlowska J."/>
        </authorList>
    </citation>
    <scope>NUCLEOTIDE SEQUENCE</scope>
    <source>
        <strain evidence="1">WA0000051536</strain>
    </source>
</reference>
<dbReference type="InterPro" id="IPR014752">
    <property type="entry name" value="Arrestin-like_C"/>
</dbReference>
<dbReference type="GO" id="GO:0005829">
    <property type="term" value="C:cytosol"/>
    <property type="evidence" value="ECO:0007669"/>
    <property type="project" value="TreeGrafter"/>
</dbReference>
<accession>A0A8H7UDV4</accession>
<dbReference type="AlphaFoldDB" id="A0A8H7UDV4"/>
<dbReference type="OrthoDB" id="2277683at2759"/>
<keyword evidence="2" id="KW-1185">Reference proteome</keyword>
<dbReference type="SUPFAM" id="SSF81296">
    <property type="entry name" value="E set domains"/>
    <property type="match status" value="1"/>
</dbReference>
<comment type="caution">
    <text evidence="1">The sequence shown here is derived from an EMBL/GenBank/DDBJ whole genome shotgun (WGS) entry which is preliminary data.</text>
</comment>
<protein>
    <recommendedName>
        <fullName evidence="3">Arrestin-like N-terminal domain-containing protein</fullName>
    </recommendedName>
</protein>
<dbReference type="GO" id="GO:0005886">
    <property type="term" value="C:plasma membrane"/>
    <property type="evidence" value="ECO:0007669"/>
    <property type="project" value="TreeGrafter"/>
</dbReference>
<dbReference type="InterPro" id="IPR050357">
    <property type="entry name" value="Arrestin_domain-protein"/>
</dbReference>
<dbReference type="EMBL" id="JAEPRA010000010">
    <property type="protein sequence ID" value="KAG2179345.1"/>
    <property type="molecule type" value="Genomic_DNA"/>
</dbReference>
<dbReference type="GO" id="GO:0070086">
    <property type="term" value="P:ubiquitin-dependent endocytosis"/>
    <property type="evidence" value="ECO:0007669"/>
    <property type="project" value="TreeGrafter"/>
</dbReference>
<dbReference type="InterPro" id="IPR014756">
    <property type="entry name" value="Ig_E-set"/>
</dbReference>
<gene>
    <name evidence="1" type="ORF">INT44_006190</name>
</gene>
<sequence>MLGPITSISLCPNTTNIDLFSEQGVLNATSHSLSGTVTVRLSSHTVIRAIVIKLKGVSRSIHQRNPERLRMTDTHAMFVLCKEKMSILDSPKPLNAGEHTFSWTLSFPCDALPPTINLPQHQIAYSISARAVADGYLRRPSLCTSLPVTISRHSLGALHLASYIPNIRYRGQRADKIRYEFELPKMACMQLGRFDFSGRLVSFLEGCRAVKIAVRLDQIETYSIGQALLGLEKPSFKQTATDGIISHVTQIGLSPTLKSKALDISHRLRLRLYFESEKEMALSFPLIISTAPAQEPLSSPPSSPISLNEEGWLRGLITDNDDGVYPVSAEQLPSYDDVLSEGLPPLVFIDSLTTPLYT</sequence>
<dbReference type="Gene3D" id="2.60.40.640">
    <property type="match status" value="1"/>
</dbReference>
<name>A0A8H7UDV4_9FUNG</name>
<dbReference type="Proteomes" id="UP000612746">
    <property type="component" value="Unassembled WGS sequence"/>
</dbReference>
<evidence type="ECO:0008006" key="3">
    <source>
        <dbReference type="Google" id="ProtNLM"/>
    </source>
</evidence>
<evidence type="ECO:0000313" key="1">
    <source>
        <dbReference type="EMBL" id="KAG2179345.1"/>
    </source>
</evidence>
<evidence type="ECO:0000313" key="2">
    <source>
        <dbReference type="Proteomes" id="UP000612746"/>
    </source>
</evidence>
<dbReference type="PANTHER" id="PTHR11188:SF17">
    <property type="entry name" value="FI21816P1"/>
    <property type="match status" value="1"/>
</dbReference>
<dbReference type="GO" id="GO:0030674">
    <property type="term" value="F:protein-macromolecule adaptor activity"/>
    <property type="evidence" value="ECO:0007669"/>
    <property type="project" value="TreeGrafter"/>
</dbReference>
<organism evidence="1 2">
    <name type="scientific">Umbelopsis vinacea</name>
    <dbReference type="NCBI Taxonomy" id="44442"/>
    <lineage>
        <taxon>Eukaryota</taxon>
        <taxon>Fungi</taxon>
        <taxon>Fungi incertae sedis</taxon>
        <taxon>Mucoromycota</taxon>
        <taxon>Mucoromycotina</taxon>
        <taxon>Umbelopsidomycetes</taxon>
        <taxon>Umbelopsidales</taxon>
        <taxon>Umbelopsidaceae</taxon>
        <taxon>Umbelopsis</taxon>
    </lineage>
</organism>
<proteinExistence type="predicted"/>
<dbReference type="PANTHER" id="PTHR11188">
    <property type="entry name" value="ARRESTIN DOMAIN CONTAINING PROTEIN"/>
    <property type="match status" value="1"/>
</dbReference>